<dbReference type="SMART" id="SM00646">
    <property type="entry name" value="Ami_3"/>
    <property type="match status" value="1"/>
</dbReference>
<dbReference type="KEGG" id="bmeg:BG04_76"/>
<dbReference type="Gene3D" id="3.40.630.40">
    <property type="entry name" value="Zn-dependent exopeptidases"/>
    <property type="match status" value="1"/>
</dbReference>
<keyword evidence="1" id="KW-0378">Hydrolase</keyword>
<dbReference type="CDD" id="cd00118">
    <property type="entry name" value="LysM"/>
    <property type="match status" value="2"/>
</dbReference>
<dbReference type="EMBL" id="CP009920">
    <property type="protein sequence ID" value="AJI23658.1"/>
    <property type="molecule type" value="Genomic_DNA"/>
</dbReference>
<dbReference type="PANTHER" id="PTHR30404:SF0">
    <property type="entry name" value="N-ACETYLMURAMOYL-L-ALANINE AMIDASE AMIC"/>
    <property type="match status" value="1"/>
</dbReference>
<dbReference type="Pfam" id="PF01520">
    <property type="entry name" value="Amidase_3"/>
    <property type="match status" value="1"/>
</dbReference>
<dbReference type="GO" id="GO:0030288">
    <property type="term" value="C:outer membrane-bounded periplasmic space"/>
    <property type="evidence" value="ECO:0007669"/>
    <property type="project" value="TreeGrafter"/>
</dbReference>
<feature type="domain" description="LysM" evidence="2">
    <location>
        <begin position="187"/>
        <end position="231"/>
    </location>
</feature>
<dbReference type="CDD" id="cd02696">
    <property type="entry name" value="MurNAc-LAA"/>
    <property type="match status" value="1"/>
</dbReference>
<dbReference type="HOGENOM" id="CLU_014322_9_1_9"/>
<dbReference type="SUPFAM" id="SSF54106">
    <property type="entry name" value="LysM domain"/>
    <property type="match status" value="2"/>
</dbReference>
<reference evidence="3 4" key="1">
    <citation type="journal article" date="2015" name="Genome Announc.">
        <title>Complete genome sequences for 35 biothreat assay-relevant bacillus species.</title>
        <authorList>
            <person name="Johnson S.L."/>
            <person name="Daligault H.E."/>
            <person name="Davenport K.W."/>
            <person name="Jaissle J."/>
            <person name="Frey K.G."/>
            <person name="Ladner J.T."/>
            <person name="Broomall S.M."/>
            <person name="Bishop-Lilly K.A."/>
            <person name="Bruce D.C."/>
            <person name="Gibbons H.S."/>
            <person name="Coyne S.R."/>
            <person name="Lo C.C."/>
            <person name="Meincke L."/>
            <person name="Munk A.C."/>
            <person name="Koroleva G.I."/>
            <person name="Rosenzweig C.N."/>
            <person name="Palacios G.F."/>
            <person name="Redden C.L."/>
            <person name="Minogue T.D."/>
            <person name="Chain P.S."/>
        </authorList>
    </citation>
    <scope>NUCLEOTIDE SEQUENCE [LARGE SCALE GENOMIC DNA]</scope>
    <source>
        <strain evidence="4">ATCC 14581 / DSM 32 / JCM 2506 / NBRC 15308 / NCIMB 9376 / NCTC 10342 / NRRL B-14308 / VKM B-512</strain>
    </source>
</reference>
<sequence>MKKVWLDAGHGGTDSGALGNNLREKDITLQLVLHARAYLEHNYSVDVQVTRSTDVFVSLSDRANRANAWGADIFVSMHINAGSGTGFETYRYPSQEGSQSSLLQKELHTEILTIMRKFGTIADRGLKTANYAVLRETNMPAVLTENLFIDTTADAEKLKNATFLREVGEAHARGIAKYLNLPSNQVTFYTIQSGDTFYSIAKKYNITVQQLQDANPGVDPAKLQIGQQIVLPVTTYTVQAGDTFYSIAKKYSMTVQQLQDANPGVDPAKLQIGQQIIIPAV</sequence>
<dbReference type="Gene3D" id="3.10.350.10">
    <property type="entry name" value="LysM domain"/>
    <property type="match status" value="2"/>
</dbReference>
<dbReference type="PANTHER" id="PTHR30404">
    <property type="entry name" value="N-ACETYLMURAMOYL-L-ALANINE AMIDASE"/>
    <property type="match status" value="1"/>
</dbReference>
<dbReference type="InterPro" id="IPR036779">
    <property type="entry name" value="LysM_dom_sf"/>
</dbReference>
<gene>
    <name evidence="3" type="ORF">BG04_76</name>
</gene>
<feature type="domain" description="LysM" evidence="2">
    <location>
        <begin position="234"/>
        <end position="278"/>
    </location>
</feature>
<dbReference type="GO" id="GO:0008745">
    <property type="term" value="F:N-acetylmuramoyl-L-alanine amidase activity"/>
    <property type="evidence" value="ECO:0007669"/>
    <property type="project" value="InterPro"/>
</dbReference>
<dbReference type="RefSeq" id="WP_016764798.1">
    <property type="nucleotide sequence ID" value="NZ_BCVB01000006.1"/>
</dbReference>
<dbReference type="AlphaFoldDB" id="A0A0B6ASI8"/>
<dbReference type="InterPro" id="IPR050695">
    <property type="entry name" value="N-acetylmuramoyl_amidase_3"/>
</dbReference>
<evidence type="ECO:0000259" key="2">
    <source>
        <dbReference type="PROSITE" id="PS51782"/>
    </source>
</evidence>
<dbReference type="SMART" id="SM00257">
    <property type="entry name" value="LysM"/>
    <property type="match status" value="2"/>
</dbReference>
<dbReference type="SUPFAM" id="SSF53187">
    <property type="entry name" value="Zn-dependent exopeptidases"/>
    <property type="match status" value="1"/>
</dbReference>
<dbReference type="Pfam" id="PF01476">
    <property type="entry name" value="LysM"/>
    <property type="match status" value="2"/>
</dbReference>
<dbReference type="GeneID" id="93643600"/>
<dbReference type="PROSITE" id="PS51782">
    <property type="entry name" value="LYSM"/>
    <property type="match status" value="2"/>
</dbReference>
<evidence type="ECO:0000313" key="3">
    <source>
        <dbReference type="EMBL" id="AJI23658.1"/>
    </source>
</evidence>
<protein>
    <submittedName>
        <fullName evidence="3">N-acetylmuramoyl-L-alanine amidase family protein</fullName>
    </submittedName>
</protein>
<name>A0A0B6ASI8_PRIM2</name>
<evidence type="ECO:0000313" key="4">
    <source>
        <dbReference type="Proteomes" id="UP000031829"/>
    </source>
</evidence>
<dbReference type="InterPro" id="IPR002508">
    <property type="entry name" value="MurNAc-LAA_cat"/>
</dbReference>
<evidence type="ECO:0000256" key="1">
    <source>
        <dbReference type="ARBA" id="ARBA00022801"/>
    </source>
</evidence>
<proteinExistence type="predicted"/>
<dbReference type="InterPro" id="IPR018392">
    <property type="entry name" value="LysM"/>
</dbReference>
<accession>A0A0B6ASI8</accession>
<organism evidence="3 4">
    <name type="scientific">Priestia megaterium (strain ATCC 14581 / DSM 32 / CCUG 1817 / JCM 2506 / NBRC 15308 / NCIMB 9376 / NCTC 10342 / NRRL B-14308 / VKM B-512 / Ford 19)</name>
    <name type="common">Bacillus megaterium</name>
    <dbReference type="NCBI Taxonomy" id="1348623"/>
    <lineage>
        <taxon>Bacteria</taxon>
        <taxon>Bacillati</taxon>
        <taxon>Bacillota</taxon>
        <taxon>Bacilli</taxon>
        <taxon>Bacillales</taxon>
        <taxon>Bacillaceae</taxon>
        <taxon>Priestia</taxon>
    </lineage>
</organism>
<dbReference type="Proteomes" id="UP000031829">
    <property type="component" value="Chromosome"/>
</dbReference>
<dbReference type="GO" id="GO:0009253">
    <property type="term" value="P:peptidoglycan catabolic process"/>
    <property type="evidence" value="ECO:0007669"/>
    <property type="project" value="InterPro"/>
</dbReference>